<dbReference type="AlphaFoldDB" id="Q9N069"/>
<sequence>MYSDVPNWQSAVVVTTCPSFFLGISSQPDNLGTEQEDGRCPSRHVLAASATLRGICCPSNEVVGLGAKLSFLIIWRLCPQIFLPILEILAQLGCLGTPCPSCLEGESVPHTGDSRIPWRALRLG</sequence>
<evidence type="ECO:0000313" key="1">
    <source>
        <dbReference type="EMBL" id="BAB01645.1"/>
    </source>
</evidence>
<proteinExistence type="evidence at transcript level"/>
<protein>
    <submittedName>
        <fullName evidence="1">Unnamed protein product</fullName>
    </submittedName>
</protein>
<dbReference type="EMBL" id="AB046063">
    <property type="protein sequence ID" value="BAB01645.1"/>
    <property type="molecule type" value="mRNA"/>
</dbReference>
<name>Q9N069_MACFA</name>
<reference evidence="1" key="1">
    <citation type="submission" date="2000-07" db="EMBL/GenBank/DDBJ databases">
        <title>Isolation of full-length cDNA clones from macaque brain cDNA libraries.</title>
        <authorList>
            <person name="Osada N."/>
            <person name="Hida M."/>
            <person name="Kusuda J."/>
            <person name="Tanuma R."/>
            <person name="Iseki K."/>
            <person name="Hirai M."/>
            <person name="Terao K."/>
            <person name="Suzuki Y."/>
            <person name="Sugano S."/>
            <person name="Hashimoto K."/>
        </authorList>
    </citation>
    <scope>NUCLEOTIDE SEQUENCE</scope>
</reference>
<organism evidence="1">
    <name type="scientific">Macaca fascicularis</name>
    <name type="common">Crab-eating macaque</name>
    <name type="synonym">Cynomolgus monkey</name>
    <dbReference type="NCBI Taxonomy" id="9541"/>
    <lineage>
        <taxon>Eukaryota</taxon>
        <taxon>Metazoa</taxon>
        <taxon>Chordata</taxon>
        <taxon>Craniata</taxon>
        <taxon>Vertebrata</taxon>
        <taxon>Euteleostomi</taxon>
        <taxon>Mammalia</taxon>
        <taxon>Eutheria</taxon>
        <taxon>Euarchontoglires</taxon>
        <taxon>Primates</taxon>
        <taxon>Haplorrhini</taxon>
        <taxon>Catarrhini</taxon>
        <taxon>Cercopithecidae</taxon>
        <taxon>Cercopithecinae</taxon>
        <taxon>Macaca</taxon>
    </lineage>
</organism>
<accession>Q9N069</accession>